<dbReference type="AlphaFoldDB" id="A0AAW0GFI2"/>
<name>A0AAW0GFI2_9APHY</name>
<keyword evidence="4 6" id="KW-0472">Membrane</keyword>
<evidence type="ECO:0000256" key="4">
    <source>
        <dbReference type="ARBA" id="ARBA00023136"/>
    </source>
</evidence>
<dbReference type="InterPro" id="IPR050360">
    <property type="entry name" value="MFS_Sugar_Transporters"/>
</dbReference>
<feature type="region of interest" description="Disordered" evidence="5">
    <location>
        <begin position="211"/>
        <end position="234"/>
    </location>
</feature>
<dbReference type="InterPro" id="IPR005828">
    <property type="entry name" value="MFS_sugar_transport-like"/>
</dbReference>
<feature type="transmembrane region" description="Helical" evidence="6">
    <location>
        <begin position="80"/>
        <end position="98"/>
    </location>
</feature>
<reference evidence="7 8" key="1">
    <citation type="submission" date="2022-09" db="EMBL/GenBank/DDBJ databases">
        <authorList>
            <person name="Palmer J.M."/>
        </authorList>
    </citation>
    <scope>NUCLEOTIDE SEQUENCE [LARGE SCALE GENOMIC DNA]</scope>
    <source>
        <strain evidence="7 8">DSM 7382</strain>
    </source>
</reference>
<evidence type="ECO:0000256" key="2">
    <source>
        <dbReference type="ARBA" id="ARBA00022692"/>
    </source>
</evidence>
<keyword evidence="8" id="KW-1185">Reference proteome</keyword>
<dbReference type="GO" id="GO:0005351">
    <property type="term" value="F:carbohydrate:proton symporter activity"/>
    <property type="evidence" value="ECO:0007669"/>
    <property type="project" value="TreeGrafter"/>
</dbReference>
<feature type="transmembrane region" description="Helical" evidence="6">
    <location>
        <begin position="158"/>
        <end position="178"/>
    </location>
</feature>
<dbReference type="PANTHER" id="PTHR48022">
    <property type="entry name" value="PLASTIDIC GLUCOSE TRANSPORTER 4"/>
    <property type="match status" value="1"/>
</dbReference>
<feature type="compositionally biased region" description="Basic and acidic residues" evidence="5">
    <location>
        <begin position="218"/>
        <end position="234"/>
    </location>
</feature>
<evidence type="ECO:0000313" key="7">
    <source>
        <dbReference type="EMBL" id="KAK7692115.1"/>
    </source>
</evidence>
<sequence length="234" mass="26552">MNKVLSGIGITDPDTQLLINGILNIYNFIIAIIAGLLCDKIGRRPMFLASTIGMFVFWTLQTACYAVYSVRGDKAAAHAFIAMIFLFYAFCEYPNLFLKLHNLKLELRMYRRYCLHTSNCIIHCRDFAFRSSSQGLHCLQLRSDCLIDLQPIYKPDRFGCLVYVCWLACEVIFIYRYLIETKNRTLEETAALFDGEDNAAQLAESAARQAGVLPGSDHNSEKDKGSSDLHVEHI</sequence>
<dbReference type="SUPFAM" id="SSF103473">
    <property type="entry name" value="MFS general substrate transporter"/>
    <property type="match status" value="1"/>
</dbReference>
<feature type="transmembrane region" description="Helical" evidence="6">
    <location>
        <begin position="17"/>
        <end position="38"/>
    </location>
</feature>
<evidence type="ECO:0000256" key="6">
    <source>
        <dbReference type="SAM" id="Phobius"/>
    </source>
</evidence>
<evidence type="ECO:0000313" key="8">
    <source>
        <dbReference type="Proteomes" id="UP001385951"/>
    </source>
</evidence>
<feature type="transmembrane region" description="Helical" evidence="6">
    <location>
        <begin position="45"/>
        <end position="68"/>
    </location>
</feature>
<dbReference type="GO" id="GO:0016020">
    <property type="term" value="C:membrane"/>
    <property type="evidence" value="ECO:0007669"/>
    <property type="project" value="UniProtKB-SubCell"/>
</dbReference>
<keyword evidence="2 6" id="KW-0812">Transmembrane</keyword>
<organism evidence="7 8">
    <name type="scientific">Cerrena zonata</name>
    <dbReference type="NCBI Taxonomy" id="2478898"/>
    <lineage>
        <taxon>Eukaryota</taxon>
        <taxon>Fungi</taxon>
        <taxon>Dikarya</taxon>
        <taxon>Basidiomycota</taxon>
        <taxon>Agaricomycotina</taxon>
        <taxon>Agaricomycetes</taxon>
        <taxon>Polyporales</taxon>
        <taxon>Cerrenaceae</taxon>
        <taxon>Cerrena</taxon>
    </lineage>
</organism>
<gene>
    <name evidence="7" type="ORF">QCA50_003734</name>
</gene>
<dbReference type="Proteomes" id="UP001385951">
    <property type="component" value="Unassembled WGS sequence"/>
</dbReference>
<evidence type="ECO:0000256" key="5">
    <source>
        <dbReference type="SAM" id="MobiDB-lite"/>
    </source>
</evidence>
<evidence type="ECO:0000256" key="1">
    <source>
        <dbReference type="ARBA" id="ARBA00004141"/>
    </source>
</evidence>
<dbReference type="InterPro" id="IPR036259">
    <property type="entry name" value="MFS_trans_sf"/>
</dbReference>
<comment type="caution">
    <text evidence="7">The sequence shown here is derived from an EMBL/GenBank/DDBJ whole genome shotgun (WGS) entry which is preliminary data.</text>
</comment>
<dbReference type="Pfam" id="PF00083">
    <property type="entry name" value="Sugar_tr"/>
    <property type="match status" value="1"/>
</dbReference>
<protein>
    <submittedName>
        <fullName evidence="7">Uncharacterized protein</fullName>
    </submittedName>
</protein>
<accession>A0AAW0GFI2</accession>
<evidence type="ECO:0000256" key="3">
    <source>
        <dbReference type="ARBA" id="ARBA00022989"/>
    </source>
</evidence>
<dbReference type="EMBL" id="JASBNA010000004">
    <property type="protein sequence ID" value="KAK7692115.1"/>
    <property type="molecule type" value="Genomic_DNA"/>
</dbReference>
<proteinExistence type="predicted"/>
<comment type="subcellular location">
    <subcellularLocation>
        <location evidence="1">Membrane</location>
        <topology evidence="1">Multi-pass membrane protein</topology>
    </subcellularLocation>
</comment>
<keyword evidence="3 6" id="KW-1133">Transmembrane helix</keyword>
<dbReference type="Gene3D" id="1.20.1250.20">
    <property type="entry name" value="MFS general substrate transporter like domains"/>
    <property type="match status" value="2"/>
</dbReference>
<dbReference type="PANTHER" id="PTHR48022:SF64">
    <property type="entry name" value="MAJOR FACILITATOR SUPERFAMILY (MFS) PROFILE DOMAIN-CONTAINING PROTEIN"/>
    <property type="match status" value="1"/>
</dbReference>